<name>A0A179DA43_9SPHI</name>
<reference evidence="7 8" key="2">
    <citation type="submission" date="2016-06" db="EMBL/GenBank/DDBJ databases">
        <title>Pedobacter psychrophilus sp. nov., isolated from Antarctic fragmentary rock.</title>
        <authorList>
            <person name="Svec P."/>
        </authorList>
    </citation>
    <scope>NUCLEOTIDE SEQUENCE [LARGE SCALE GENOMIC DNA]</scope>
    <source>
        <strain evidence="7 8">CCM 8644</strain>
    </source>
</reference>
<dbReference type="PANTHER" id="PTHR31321:SF57">
    <property type="entry name" value="PECTINESTERASE 53-RELATED"/>
    <property type="match status" value="1"/>
</dbReference>
<sequence length="314" mass="35492">MRNFIVLFLAGISFSVFSQTKFVVSKAGNGDFKTVQEALNKVPLNNKKNIIIYVKNGIYKEKLHLDSTQNNVILIGEDQFKTILTFDDHPGKVDENGNPINTRSSYSFLIAANDFKASNITFQNDAGFTAGQAVALEVRGDKAVFKNCRIVGNQDILFLNSEKSRQYYEDCYIEGTTDFIFGAATAWFQNCHIHSKKNSHITAASTPKEHPFGYVFNNCVITADTSLNKVSLGRPWRPYANVAFLHCYLPEQLKAEGWSVWNQLDTYALSRFSEYENYGSGANPKTRVSWSRQLTLAEAKEYTLENVLRGWKPE</sequence>
<dbReference type="Proteomes" id="UP000078459">
    <property type="component" value="Unassembled WGS sequence"/>
</dbReference>
<protein>
    <recommendedName>
        <fullName evidence="5">Pectinesterase</fullName>
        <ecNumber evidence="5">3.1.1.11</ecNumber>
    </recommendedName>
</protein>
<dbReference type="InterPro" id="IPR000070">
    <property type="entry name" value="Pectinesterase_cat"/>
</dbReference>
<dbReference type="AlphaFoldDB" id="A0A179DA43"/>
<evidence type="ECO:0000256" key="4">
    <source>
        <dbReference type="PROSITE-ProRule" id="PRU10040"/>
    </source>
</evidence>
<dbReference type="PROSITE" id="PS00503">
    <property type="entry name" value="PECTINESTERASE_2"/>
    <property type="match status" value="1"/>
</dbReference>
<dbReference type="OrthoDB" id="9804686at2"/>
<dbReference type="EC" id="3.1.1.11" evidence="5"/>
<evidence type="ECO:0000259" key="6">
    <source>
        <dbReference type="Pfam" id="PF01095"/>
    </source>
</evidence>
<reference evidence="7 8" key="1">
    <citation type="submission" date="2016-04" db="EMBL/GenBank/DDBJ databases">
        <authorList>
            <person name="Evans L.H."/>
            <person name="Alamgir A."/>
            <person name="Owens N."/>
            <person name="Weber N.D."/>
            <person name="Virtaneva K."/>
            <person name="Barbian K."/>
            <person name="Babar A."/>
            <person name="Rosenke K."/>
        </authorList>
    </citation>
    <scope>NUCLEOTIDE SEQUENCE [LARGE SCALE GENOMIC DNA]</scope>
    <source>
        <strain evidence="7 8">CCM 8644</strain>
    </source>
</reference>
<dbReference type="PROSITE" id="PS00800">
    <property type="entry name" value="PECTINESTERASE_1"/>
    <property type="match status" value="1"/>
</dbReference>
<dbReference type="STRING" id="1826909.A5893_16215"/>
<dbReference type="PANTHER" id="PTHR31321">
    <property type="entry name" value="ACYL-COA THIOESTER HYDROLASE YBHC-RELATED"/>
    <property type="match status" value="1"/>
</dbReference>
<keyword evidence="2 5" id="KW-0378">Hydrolase</keyword>
<accession>A0A179DA43</accession>
<comment type="catalytic activity">
    <reaction evidence="5">
        <text>[(1-&gt;4)-alpha-D-galacturonosyl methyl ester](n) + n H2O = [(1-&gt;4)-alpha-D-galacturonosyl](n) + n methanol + n H(+)</text>
        <dbReference type="Rhea" id="RHEA:22380"/>
        <dbReference type="Rhea" id="RHEA-COMP:14570"/>
        <dbReference type="Rhea" id="RHEA-COMP:14573"/>
        <dbReference type="ChEBI" id="CHEBI:15377"/>
        <dbReference type="ChEBI" id="CHEBI:15378"/>
        <dbReference type="ChEBI" id="CHEBI:17790"/>
        <dbReference type="ChEBI" id="CHEBI:140522"/>
        <dbReference type="ChEBI" id="CHEBI:140523"/>
        <dbReference type="EC" id="3.1.1.11"/>
    </reaction>
</comment>
<dbReference type="EMBL" id="LWHJ01000032">
    <property type="protein sequence ID" value="OAQ37915.1"/>
    <property type="molecule type" value="Genomic_DNA"/>
</dbReference>
<dbReference type="SUPFAM" id="SSF51126">
    <property type="entry name" value="Pectin lyase-like"/>
    <property type="match status" value="1"/>
</dbReference>
<feature type="signal peptide" evidence="5">
    <location>
        <begin position="1"/>
        <end position="18"/>
    </location>
</feature>
<proteinExistence type="inferred from homology"/>
<comment type="similarity">
    <text evidence="1">Belongs to the pectinesterase family.</text>
</comment>
<dbReference type="GO" id="GO:0030599">
    <property type="term" value="F:pectinesterase activity"/>
    <property type="evidence" value="ECO:0007669"/>
    <property type="project" value="UniProtKB-UniRule"/>
</dbReference>
<feature type="chain" id="PRO_5007950127" description="Pectinesterase" evidence="5">
    <location>
        <begin position="19"/>
        <end position="314"/>
    </location>
</feature>
<keyword evidence="3 5" id="KW-0063">Aspartyl esterase</keyword>
<comment type="caution">
    <text evidence="7">The sequence shown here is derived from an EMBL/GenBank/DDBJ whole genome shotgun (WGS) entry which is preliminary data.</text>
</comment>
<evidence type="ECO:0000256" key="5">
    <source>
        <dbReference type="RuleBase" id="RU000589"/>
    </source>
</evidence>
<dbReference type="GO" id="GO:0045490">
    <property type="term" value="P:pectin catabolic process"/>
    <property type="evidence" value="ECO:0007669"/>
    <property type="project" value="UniProtKB-UniRule"/>
</dbReference>
<dbReference type="GO" id="GO:0042545">
    <property type="term" value="P:cell wall modification"/>
    <property type="evidence" value="ECO:0007669"/>
    <property type="project" value="UniProtKB-UniRule"/>
</dbReference>
<evidence type="ECO:0000313" key="7">
    <source>
        <dbReference type="EMBL" id="OAQ37915.1"/>
    </source>
</evidence>
<keyword evidence="5" id="KW-0732">Signal</keyword>
<evidence type="ECO:0000256" key="1">
    <source>
        <dbReference type="ARBA" id="ARBA00008891"/>
    </source>
</evidence>
<evidence type="ECO:0000256" key="3">
    <source>
        <dbReference type="ARBA" id="ARBA00023085"/>
    </source>
</evidence>
<dbReference type="InterPro" id="IPR033131">
    <property type="entry name" value="Pectinesterase_Asp_AS"/>
</dbReference>
<dbReference type="RefSeq" id="WP_068823738.1">
    <property type="nucleotide sequence ID" value="NZ_LWHJ01000032.1"/>
</dbReference>
<dbReference type="InterPro" id="IPR012334">
    <property type="entry name" value="Pectin_lyas_fold"/>
</dbReference>
<dbReference type="InterPro" id="IPR018040">
    <property type="entry name" value="Pectinesterase_Tyr_AS"/>
</dbReference>
<dbReference type="InterPro" id="IPR011050">
    <property type="entry name" value="Pectin_lyase_fold/virulence"/>
</dbReference>
<comment type="pathway">
    <text evidence="5">Glycan metabolism; pectin degradation; 2-dehydro-3-deoxy-D-gluconate from pectin: step 1/5.</text>
</comment>
<dbReference type="Gene3D" id="2.160.20.10">
    <property type="entry name" value="Single-stranded right-handed beta-helix, Pectin lyase-like"/>
    <property type="match status" value="1"/>
</dbReference>
<feature type="domain" description="Pectinesterase catalytic" evidence="6">
    <location>
        <begin position="22"/>
        <end position="310"/>
    </location>
</feature>
<dbReference type="Pfam" id="PF01095">
    <property type="entry name" value="Pectinesterase"/>
    <property type="match status" value="1"/>
</dbReference>
<keyword evidence="8" id="KW-1185">Reference proteome</keyword>
<dbReference type="GO" id="GO:0009279">
    <property type="term" value="C:cell outer membrane"/>
    <property type="evidence" value="ECO:0007669"/>
    <property type="project" value="TreeGrafter"/>
</dbReference>
<gene>
    <name evidence="7" type="ORF">A5893_16215</name>
</gene>
<evidence type="ECO:0000256" key="2">
    <source>
        <dbReference type="ARBA" id="ARBA00022801"/>
    </source>
</evidence>
<dbReference type="UniPathway" id="UPA00545">
    <property type="reaction ID" value="UER00823"/>
</dbReference>
<feature type="active site" evidence="4">
    <location>
        <position position="178"/>
    </location>
</feature>
<organism evidence="7 8">
    <name type="scientific">Pedobacter psychrophilus</name>
    <dbReference type="NCBI Taxonomy" id="1826909"/>
    <lineage>
        <taxon>Bacteria</taxon>
        <taxon>Pseudomonadati</taxon>
        <taxon>Bacteroidota</taxon>
        <taxon>Sphingobacteriia</taxon>
        <taxon>Sphingobacteriales</taxon>
        <taxon>Sphingobacteriaceae</taxon>
        <taxon>Pedobacter</taxon>
    </lineage>
</organism>
<evidence type="ECO:0000313" key="8">
    <source>
        <dbReference type="Proteomes" id="UP000078459"/>
    </source>
</evidence>